<accession>A0A1I2JHR2</accession>
<name>A0A1I2JHR2_9BACI</name>
<evidence type="ECO:0000313" key="5">
    <source>
        <dbReference type="Proteomes" id="UP000198897"/>
    </source>
</evidence>
<feature type="transmembrane region" description="Helical" evidence="3">
    <location>
        <begin position="12"/>
        <end position="35"/>
    </location>
</feature>
<evidence type="ECO:0000313" key="4">
    <source>
        <dbReference type="EMBL" id="SFF54124.1"/>
    </source>
</evidence>
<keyword evidence="3" id="KW-0812">Transmembrane</keyword>
<sequence>MPKIHSQGFTLLETLISLIIISLILILSFPLFHIIHDVDYYEELSVRQMFTFLQEEVNRGQEVAVISNTISITDAVNRKITIEQYENLIRRRVNLTGHEVLLQNVEAIHLTNHTRYIMIKLQMEGGGVYQKNIHRAGP</sequence>
<evidence type="ECO:0000256" key="3">
    <source>
        <dbReference type="SAM" id="Phobius"/>
    </source>
</evidence>
<protein>
    <submittedName>
        <fullName evidence="4">Competence protein ComGF</fullName>
    </submittedName>
</protein>
<comment type="subcellular location">
    <subcellularLocation>
        <location evidence="1">Cell surface</location>
    </subcellularLocation>
</comment>
<dbReference type="InterPro" id="IPR016977">
    <property type="entry name" value="ComGF"/>
</dbReference>
<dbReference type="GO" id="GO:0009986">
    <property type="term" value="C:cell surface"/>
    <property type="evidence" value="ECO:0007669"/>
    <property type="project" value="UniProtKB-SubCell"/>
</dbReference>
<keyword evidence="3" id="KW-1133">Transmembrane helix</keyword>
<dbReference type="NCBIfam" id="NF041002">
    <property type="entry name" value="pilin_ComGF"/>
    <property type="match status" value="1"/>
</dbReference>
<dbReference type="GO" id="GO:0030420">
    <property type="term" value="P:establishment of competence for transformation"/>
    <property type="evidence" value="ECO:0007669"/>
    <property type="project" value="UniProtKB-KW"/>
</dbReference>
<keyword evidence="5" id="KW-1185">Reference proteome</keyword>
<evidence type="ECO:0000256" key="2">
    <source>
        <dbReference type="ARBA" id="ARBA00023287"/>
    </source>
</evidence>
<dbReference type="InterPro" id="IPR012902">
    <property type="entry name" value="N_methyl_site"/>
</dbReference>
<gene>
    <name evidence="4" type="ORF">SAMN05216353_101170</name>
</gene>
<evidence type="ECO:0000256" key="1">
    <source>
        <dbReference type="ARBA" id="ARBA00004241"/>
    </source>
</evidence>
<reference evidence="5" key="1">
    <citation type="submission" date="2016-10" db="EMBL/GenBank/DDBJ databases">
        <authorList>
            <person name="Varghese N."/>
            <person name="Submissions S."/>
        </authorList>
    </citation>
    <scope>NUCLEOTIDE SEQUENCE [LARGE SCALE GENOMIC DNA]</scope>
    <source>
        <strain evidence="5">FP5</strain>
    </source>
</reference>
<dbReference type="Pfam" id="PF07963">
    <property type="entry name" value="N_methyl"/>
    <property type="match status" value="1"/>
</dbReference>
<dbReference type="EMBL" id="FOOG01000001">
    <property type="protein sequence ID" value="SFF54124.1"/>
    <property type="molecule type" value="Genomic_DNA"/>
</dbReference>
<dbReference type="Pfam" id="PF15980">
    <property type="entry name" value="ComGF"/>
    <property type="match status" value="1"/>
</dbReference>
<dbReference type="Proteomes" id="UP000198897">
    <property type="component" value="Unassembled WGS sequence"/>
</dbReference>
<organism evidence="4 5">
    <name type="scientific">Halobacillus alkaliphilus</name>
    <dbReference type="NCBI Taxonomy" id="396056"/>
    <lineage>
        <taxon>Bacteria</taxon>
        <taxon>Bacillati</taxon>
        <taxon>Bacillota</taxon>
        <taxon>Bacilli</taxon>
        <taxon>Bacillales</taxon>
        <taxon>Bacillaceae</taxon>
        <taxon>Halobacillus</taxon>
    </lineage>
</organism>
<proteinExistence type="predicted"/>
<keyword evidence="2" id="KW-0178">Competence</keyword>
<dbReference type="RefSeq" id="WP_089749185.1">
    <property type="nucleotide sequence ID" value="NZ_FOOG01000001.1"/>
</dbReference>
<dbReference type="NCBIfam" id="TIGR02532">
    <property type="entry name" value="IV_pilin_GFxxxE"/>
    <property type="match status" value="1"/>
</dbReference>
<dbReference type="OrthoDB" id="2361316at2"/>
<dbReference type="AlphaFoldDB" id="A0A1I2JHR2"/>
<keyword evidence="3" id="KW-0472">Membrane</keyword>
<dbReference type="PROSITE" id="PS00409">
    <property type="entry name" value="PROKAR_NTER_METHYL"/>
    <property type="match status" value="1"/>
</dbReference>